<dbReference type="EMBL" id="BSRI01000001">
    <property type="protein sequence ID" value="GLV55101.1"/>
    <property type="molecule type" value="Genomic_DNA"/>
</dbReference>
<sequence length="76" mass="8172">MGYNFYNTISLSYMYCAQEEPYGNANSAAQDFGSCVTVSQVDASFQGRAGATADRDSGRLCAGWDHRDDYHAGATG</sequence>
<protein>
    <submittedName>
        <fullName evidence="1">Uncharacterized protein</fullName>
    </submittedName>
</protein>
<proteinExistence type="predicted"/>
<evidence type="ECO:0000313" key="2">
    <source>
        <dbReference type="Proteomes" id="UP001344906"/>
    </source>
</evidence>
<name>A0ABQ6FLF8_9CHLR</name>
<gene>
    <name evidence="1" type="ORF">KDH_19480</name>
</gene>
<accession>A0ABQ6FLF8</accession>
<reference evidence="1 2" key="1">
    <citation type="submission" date="2023-02" db="EMBL/GenBank/DDBJ databases">
        <title>Dictyobacter halimunensis sp. nov., a new member of the class Ktedonobacteria from forest soil in a geothermal area.</title>
        <authorList>
            <person name="Rachmania M.K."/>
            <person name="Ningsih F."/>
            <person name="Sakai Y."/>
            <person name="Yabe S."/>
            <person name="Yokota A."/>
            <person name="Sjamsuridzal W."/>
        </authorList>
    </citation>
    <scope>NUCLEOTIDE SEQUENCE [LARGE SCALE GENOMIC DNA]</scope>
    <source>
        <strain evidence="1 2">S3.2.2.5</strain>
    </source>
</reference>
<dbReference type="Proteomes" id="UP001344906">
    <property type="component" value="Unassembled WGS sequence"/>
</dbReference>
<comment type="caution">
    <text evidence="1">The sequence shown here is derived from an EMBL/GenBank/DDBJ whole genome shotgun (WGS) entry which is preliminary data.</text>
</comment>
<organism evidence="1 2">
    <name type="scientific">Dictyobacter halimunensis</name>
    <dbReference type="NCBI Taxonomy" id="3026934"/>
    <lineage>
        <taxon>Bacteria</taxon>
        <taxon>Bacillati</taxon>
        <taxon>Chloroflexota</taxon>
        <taxon>Ktedonobacteria</taxon>
        <taxon>Ktedonobacterales</taxon>
        <taxon>Dictyobacteraceae</taxon>
        <taxon>Dictyobacter</taxon>
    </lineage>
</organism>
<evidence type="ECO:0000313" key="1">
    <source>
        <dbReference type="EMBL" id="GLV55101.1"/>
    </source>
</evidence>
<keyword evidence="2" id="KW-1185">Reference proteome</keyword>